<reference evidence="1" key="1">
    <citation type="journal article" date="2015" name="Nature">
        <title>Complex archaea that bridge the gap between prokaryotes and eukaryotes.</title>
        <authorList>
            <person name="Spang A."/>
            <person name="Saw J.H."/>
            <person name="Jorgensen S.L."/>
            <person name="Zaremba-Niedzwiedzka K."/>
            <person name="Martijn J."/>
            <person name="Lind A.E."/>
            <person name="van Eijk R."/>
            <person name="Schleper C."/>
            <person name="Guy L."/>
            <person name="Ettema T.J."/>
        </authorList>
    </citation>
    <scope>NUCLEOTIDE SEQUENCE</scope>
</reference>
<proteinExistence type="predicted"/>
<comment type="caution">
    <text evidence="1">The sequence shown here is derived from an EMBL/GenBank/DDBJ whole genome shotgun (WGS) entry which is preliminary data.</text>
</comment>
<gene>
    <name evidence="1" type="ORF">LCGC14_2069360</name>
</gene>
<name>A0A0F9HFX2_9ZZZZ</name>
<dbReference type="EMBL" id="LAZR01024793">
    <property type="protein sequence ID" value="KKL73992.1"/>
    <property type="molecule type" value="Genomic_DNA"/>
</dbReference>
<evidence type="ECO:0000313" key="1">
    <source>
        <dbReference type="EMBL" id="KKL73992.1"/>
    </source>
</evidence>
<accession>A0A0F9HFX2</accession>
<sequence>MLNPNQRVGLTAYKILGQLVLGVTVKKAVCLLASGWPLEEADGLNIPNQLSIGLGFEAYLVGYVVSNSCGIQEDSSLYHEKRNGLKYDNWKQIRRFLKPFLEGV</sequence>
<dbReference type="AlphaFoldDB" id="A0A0F9HFX2"/>
<protein>
    <submittedName>
        <fullName evidence="1">Uncharacterized protein</fullName>
    </submittedName>
</protein>
<organism evidence="1">
    <name type="scientific">marine sediment metagenome</name>
    <dbReference type="NCBI Taxonomy" id="412755"/>
    <lineage>
        <taxon>unclassified sequences</taxon>
        <taxon>metagenomes</taxon>
        <taxon>ecological metagenomes</taxon>
    </lineage>
</organism>